<dbReference type="Pfam" id="PF01023">
    <property type="entry name" value="S_100"/>
    <property type="match status" value="1"/>
</dbReference>
<dbReference type="GO" id="GO:0005509">
    <property type="term" value="F:calcium ion binding"/>
    <property type="evidence" value="ECO:0007669"/>
    <property type="project" value="InterPro"/>
</dbReference>
<dbReference type="PROSITE" id="PS50222">
    <property type="entry name" value="EF_HAND_2"/>
    <property type="match status" value="1"/>
</dbReference>
<evidence type="ECO:0000313" key="6">
    <source>
        <dbReference type="Proteomes" id="UP000812440"/>
    </source>
</evidence>
<dbReference type="GO" id="GO:0005615">
    <property type="term" value="C:extracellular space"/>
    <property type="evidence" value="ECO:0007669"/>
    <property type="project" value="TreeGrafter"/>
</dbReference>
<dbReference type="PANTHER" id="PTHR11639">
    <property type="entry name" value="S100 CALCIUM-BINDING PROTEIN"/>
    <property type="match status" value="1"/>
</dbReference>
<dbReference type="SMART" id="SM01394">
    <property type="entry name" value="S_100"/>
    <property type="match status" value="1"/>
</dbReference>
<keyword evidence="2" id="KW-0479">Metal-binding</keyword>
<dbReference type="GO" id="GO:0048306">
    <property type="term" value="F:calcium-dependent protein binding"/>
    <property type="evidence" value="ECO:0007669"/>
    <property type="project" value="TreeGrafter"/>
</dbReference>
<dbReference type="Proteomes" id="UP000812440">
    <property type="component" value="Chromosome 2"/>
</dbReference>
<organism evidence="5 6">
    <name type="scientific">Hymenochirus boettgeri</name>
    <name type="common">Congo dwarf clawed frog</name>
    <dbReference type="NCBI Taxonomy" id="247094"/>
    <lineage>
        <taxon>Eukaryota</taxon>
        <taxon>Metazoa</taxon>
        <taxon>Chordata</taxon>
        <taxon>Craniata</taxon>
        <taxon>Vertebrata</taxon>
        <taxon>Euteleostomi</taxon>
        <taxon>Amphibia</taxon>
        <taxon>Batrachia</taxon>
        <taxon>Anura</taxon>
        <taxon>Pipoidea</taxon>
        <taxon>Pipidae</taxon>
        <taxon>Pipinae</taxon>
        <taxon>Hymenochirus</taxon>
    </lineage>
</organism>
<dbReference type="GO" id="GO:0046914">
    <property type="term" value="F:transition metal ion binding"/>
    <property type="evidence" value="ECO:0007669"/>
    <property type="project" value="InterPro"/>
</dbReference>
<dbReference type="InterPro" id="IPR034325">
    <property type="entry name" value="S-100_dom"/>
</dbReference>
<evidence type="ECO:0000256" key="2">
    <source>
        <dbReference type="ARBA" id="ARBA00022723"/>
    </source>
</evidence>
<evidence type="ECO:0000256" key="1">
    <source>
        <dbReference type="ARBA" id="ARBA00007323"/>
    </source>
</evidence>
<reference evidence="5" key="1">
    <citation type="thesis" date="2020" institute="ProQuest LLC" country="789 East Eisenhower Parkway, Ann Arbor, MI, USA">
        <title>Comparative Genomics and Chromosome Evolution.</title>
        <authorList>
            <person name="Mudd A.B."/>
        </authorList>
    </citation>
    <scope>NUCLEOTIDE SEQUENCE</scope>
    <source>
        <strain evidence="5">Female2</strain>
        <tissue evidence="5">Blood</tissue>
    </source>
</reference>
<evidence type="ECO:0000259" key="4">
    <source>
        <dbReference type="PROSITE" id="PS50222"/>
    </source>
</evidence>
<sequence length="82" mass="9343">MVKIIDVFHSYSGDNCKLRKGDLKELINTQMSTFVEQIQDTETLDAIFTDIDENHDQEIEFGEYAALVAMVTSACHSSFHKE</sequence>
<name>A0A8T2KAG2_9PIPI</name>
<dbReference type="CDD" id="cd00213">
    <property type="entry name" value="S-100"/>
    <property type="match status" value="1"/>
</dbReference>
<dbReference type="OrthoDB" id="9903855at2759"/>
<dbReference type="GO" id="GO:0008284">
    <property type="term" value="P:positive regulation of cell population proliferation"/>
    <property type="evidence" value="ECO:0007669"/>
    <property type="project" value="TreeGrafter"/>
</dbReference>
<comment type="similarity">
    <text evidence="1">Belongs to the S-100 family.</text>
</comment>
<dbReference type="SUPFAM" id="SSF47473">
    <property type="entry name" value="EF-hand"/>
    <property type="match status" value="1"/>
</dbReference>
<dbReference type="AlphaFoldDB" id="A0A8T2KAG2"/>
<dbReference type="PROSITE" id="PS00018">
    <property type="entry name" value="EF_HAND_1"/>
    <property type="match status" value="1"/>
</dbReference>
<gene>
    <name evidence="5" type="ORF">GDO86_004265</name>
</gene>
<dbReference type="EMBL" id="JAACNH010000002">
    <property type="protein sequence ID" value="KAG8452397.1"/>
    <property type="molecule type" value="Genomic_DNA"/>
</dbReference>
<proteinExistence type="inferred from homology"/>
<dbReference type="GO" id="GO:0005737">
    <property type="term" value="C:cytoplasm"/>
    <property type="evidence" value="ECO:0007669"/>
    <property type="project" value="TreeGrafter"/>
</dbReference>
<dbReference type="InterPro" id="IPR002048">
    <property type="entry name" value="EF_hand_dom"/>
</dbReference>
<dbReference type="GO" id="GO:0044548">
    <property type="term" value="F:S100 protein binding"/>
    <property type="evidence" value="ECO:0007669"/>
    <property type="project" value="TreeGrafter"/>
</dbReference>
<evidence type="ECO:0000313" key="5">
    <source>
        <dbReference type="EMBL" id="KAG8452397.1"/>
    </source>
</evidence>
<dbReference type="GO" id="GO:0043123">
    <property type="term" value="P:positive regulation of canonical NF-kappaB signal transduction"/>
    <property type="evidence" value="ECO:0007669"/>
    <property type="project" value="TreeGrafter"/>
</dbReference>
<protein>
    <recommendedName>
        <fullName evidence="4">EF-hand domain-containing protein</fullName>
    </recommendedName>
</protein>
<dbReference type="InterPro" id="IPR018247">
    <property type="entry name" value="EF_Hand_1_Ca_BS"/>
</dbReference>
<comment type="caution">
    <text evidence="5">The sequence shown here is derived from an EMBL/GenBank/DDBJ whole genome shotgun (WGS) entry which is preliminary data.</text>
</comment>
<accession>A0A8T2KAG2</accession>
<keyword evidence="6" id="KW-1185">Reference proteome</keyword>
<dbReference type="GO" id="GO:0050786">
    <property type="term" value="F:RAGE receptor binding"/>
    <property type="evidence" value="ECO:0007669"/>
    <property type="project" value="TreeGrafter"/>
</dbReference>
<dbReference type="InterPro" id="IPR011992">
    <property type="entry name" value="EF-hand-dom_pair"/>
</dbReference>
<evidence type="ECO:0000256" key="3">
    <source>
        <dbReference type="ARBA" id="ARBA00022837"/>
    </source>
</evidence>
<dbReference type="Gene3D" id="1.10.238.10">
    <property type="entry name" value="EF-hand"/>
    <property type="match status" value="1"/>
</dbReference>
<dbReference type="PANTHER" id="PTHR11639:SF134">
    <property type="entry name" value="PROTEIN S100-A1-RELATED"/>
    <property type="match status" value="1"/>
</dbReference>
<dbReference type="InterPro" id="IPR013787">
    <property type="entry name" value="S100_Ca-bd_sub"/>
</dbReference>
<feature type="domain" description="EF-hand" evidence="4">
    <location>
        <begin position="39"/>
        <end position="74"/>
    </location>
</feature>
<dbReference type="GO" id="GO:0005634">
    <property type="term" value="C:nucleus"/>
    <property type="evidence" value="ECO:0007669"/>
    <property type="project" value="TreeGrafter"/>
</dbReference>
<keyword evidence="3" id="KW-0106">Calcium</keyword>